<dbReference type="PANTHER" id="PTHR37291:SF1">
    <property type="entry name" value="TYPE IV METHYL-DIRECTED RESTRICTION ENZYME ECOKMCRB SUBUNIT"/>
    <property type="match status" value="1"/>
</dbReference>
<dbReference type="SUPFAM" id="SSF52540">
    <property type="entry name" value="P-loop containing nucleoside triphosphate hydrolases"/>
    <property type="match status" value="1"/>
</dbReference>
<organism evidence="1 2">
    <name type="scientific">Moraxella catarrhalis</name>
    <name type="common">Branhamella catarrhalis</name>
    <dbReference type="NCBI Taxonomy" id="480"/>
    <lineage>
        <taxon>Bacteria</taxon>
        <taxon>Pseudomonadati</taxon>
        <taxon>Pseudomonadota</taxon>
        <taxon>Gammaproteobacteria</taxon>
        <taxon>Moraxellales</taxon>
        <taxon>Moraxellaceae</taxon>
        <taxon>Moraxella</taxon>
    </lineage>
</organism>
<dbReference type="Gene3D" id="3.40.50.300">
    <property type="entry name" value="P-loop containing nucleotide triphosphate hydrolases"/>
    <property type="match status" value="1"/>
</dbReference>
<dbReference type="Proteomes" id="UP000078228">
    <property type="component" value="Unassembled WGS sequence"/>
</dbReference>
<dbReference type="RefSeq" id="WP_064611419.1">
    <property type="nucleotide sequence ID" value="NZ_LXHB01000093.1"/>
</dbReference>
<dbReference type="OrthoDB" id="9781481at2"/>
<proteinExistence type="predicted"/>
<accession>A0A198UJ34</accession>
<dbReference type="AlphaFoldDB" id="A0A198UJ34"/>
<dbReference type="EMBL" id="LXHC01000019">
    <property type="protein sequence ID" value="OAU96345.1"/>
    <property type="molecule type" value="Genomic_DNA"/>
</dbReference>
<sequence length="349" mass="40236">MTHPIQKIIFGSPGTGKSHLIKSEIIPNDLGIDENENPENVIKAVFHPEYTHGDFMGKLLPITRSGKVEYNFYEGHFLKALAQAYKNMIVAHDKNGQELSKPKNIVLVIDEINRGNSSAIFGSVFQLLDRNDDGWSSYDTSINGVAFLRLLELIGFVFGYDGSGNVNEYRLKGFEHAKNLETFQPRLAYLNFDLVNKTIKIPPNLHIIATMNTSDNSIYHMDTAFKRRWEWQFIDVDSTLIQEQGIAFRNENEWIEFIDKLNQFIKSNHNYIRGIEDKQIGRYFIKGNSQNQIEYSIIQSKLMFFIWDSVFNRDKKPLYEILGMDKNELVTFGDFALKVKEFVKAVQGL</sequence>
<name>A0A198UJ34_MORCA</name>
<dbReference type="PANTHER" id="PTHR37291">
    <property type="entry name" value="5-METHYLCYTOSINE-SPECIFIC RESTRICTION ENZYME B"/>
    <property type="match status" value="1"/>
</dbReference>
<protein>
    <submittedName>
        <fullName evidence="1">Restriction enzyme LlaI protein</fullName>
    </submittedName>
</protein>
<dbReference type="PATRIC" id="fig|480.237.peg.1920"/>
<evidence type="ECO:0000313" key="2">
    <source>
        <dbReference type="Proteomes" id="UP000078228"/>
    </source>
</evidence>
<dbReference type="InterPro" id="IPR027417">
    <property type="entry name" value="P-loop_NTPase"/>
</dbReference>
<gene>
    <name evidence="1" type="ORF">AO384_1033</name>
</gene>
<evidence type="ECO:0000313" key="1">
    <source>
        <dbReference type="EMBL" id="OAU96345.1"/>
    </source>
</evidence>
<keyword evidence="2" id="KW-1185">Reference proteome</keyword>
<dbReference type="InterPro" id="IPR052934">
    <property type="entry name" value="Methyl-DNA_Rec/Restrict_Enz"/>
</dbReference>
<comment type="caution">
    <text evidence="1">The sequence shown here is derived from an EMBL/GenBank/DDBJ whole genome shotgun (WGS) entry which is preliminary data.</text>
</comment>
<reference evidence="1 2" key="1">
    <citation type="journal article" date="2016" name="Genome Biol. Evol.">
        <title>Comparative Genomic Analyses of the Moraxella catarrhalis Serosensitive and Seroresistant Lineages Demonstrate Their Independent Evolution.</title>
        <authorList>
            <person name="Earl J.P."/>
            <person name="de Vries S.P."/>
            <person name="Ahmed A."/>
            <person name="Powell E."/>
            <person name="Schultz M.P."/>
            <person name="Hermans P.W."/>
            <person name="Hill D.J."/>
            <person name="Zhou Z."/>
            <person name="Constantinidou C.I."/>
            <person name="Hu F.Z."/>
            <person name="Bootsma H.J."/>
            <person name="Ehrlich G.D."/>
        </authorList>
    </citation>
    <scope>NUCLEOTIDE SEQUENCE [LARGE SCALE GENOMIC DNA]</scope>
    <source>
        <strain evidence="1 2">Z7542</strain>
    </source>
</reference>